<dbReference type="Gene3D" id="1.20.1050.10">
    <property type="match status" value="1"/>
</dbReference>
<dbReference type="SFLD" id="SFLDG01153">
    <property type="entry name" value="Main.4:_Theta-like"/>
    <property type="match status" value="1"/>
</dbReference>
<dbReference type="InterPro" id="IPR004046">
    <property type="entry name" value="GST_C"/>
</dbReference>
<evidence type="ECO:0000259" key="3">
    <source>
        <dbReference type="PROSITE" id="PS50405"/>
    </source>
</evidence>
<dbReference type="Pfam" id="PF13417">
    <property type="entry name" value="GST_N_3"/>
    <property type="match status" value="1"/>
</dbReference>
<dbReference type="GO" id="GO:0006749">
    <property type="term" value="P:glutathione metabolic process"/>
    <property type="evidence" value="ECO:0007669"/>
    <property type="project" value="TreeGrafter"/>
</dbReference>
<comment type="subunit">
    <text evidence="1">Homodimer.</text>
</comment>
<sequence length="229" mass="26026">MNLFSSKVTFREIMVLTLYKLDASPPVRSVLMVIHAAKIPDVKYVDVNLFTGDHLKEEYLKLNPQHTIPMLTDDDFAIWDSHAIAAYLLTKYSNDKSLYPTDAKKRAVIDQRLHFDSGILFPSGRGALEPVLFKGEKAFRPEALEKIKSAYEFSEKFLTNTWMAGNDLTLADICCVSSISTLNEILPIDAKLYPQLTAWFERCKEQEFYKKGNEPGIEQIRGVLKSKLG</sequence>
<protein>
    <submittedName>
        <fullName evidence="4">Uncharacterized protein</fullName>
    </submittedName>
</protein>
<organism evidence="4 5">
    <name type="scientific">Parnassius mnemosyne</name>
    <name type="common">clouded apollo</name>
    <dbReference type="NCBI Taxonomy" id="213953"/>
    <lineage>
        <taxon>Eukaryota</taxon>
        <taxon>Metazoa</taxon>
        <taxon>Ecdysozoa</taxon>
        <taxon>Arthropoda</taxon>
        <taxon>Hexapoda</taxon>
        <taxon>Insecta</taxon>
        <taxon>Pterygota</taxon>
        <taxon>Neoptera</taxon>
        <taxon>Endopterygota</taxon>
        <taxon>Lepidoptera</taxon>
        <taxon>Glossata</taxon>
        <taxon>Ditrysia</taxon>
        <taxon>Papilionoidea</taxon>
        <taxon>Papilionidae</taxon>
        <taxon>Parnassiinae</taxon>
        <taxon>Parnassini</taxon>
        <taxon>Parnassius</taxon>
        <taxon>Driopa</taxon>
    </lineage>
</organism>
<feature type="domain" description="GST N-terminal" evidence="2">
    <location>
        <begin position="14"/>
        <end position="96"/>
    </location>
</feature>
<evidence type="ECO:0000259" key="2">
    <source>
        <dbReference type="PROSITE" id="PS50404"/>
    </source>
</evidence>
<dbReference type="InterPro" id="IPR004045">
    <property type="entry name" value="Glutathione_S-Trfase_N"/>
</dbReference>
<dbReference type="Pfam" id="PF00043">
    <property type="entry name" value="GST_C"/>
    <property type="match status" value="1"/>
</dbReference>
<dbReference type="CDD" id="cd03177">
    <property type="entry name" value="GST_C_Delta_Epsilon"/>
    <property type="match status" value="1"/>
</dbReference>
<evidence type="ECO:0000313" key="4">
    <source>
        <dbReference type="EMBL" id="CAK1594048.1"/>
    </source>
</evidence>
<dbReference type="Gene3D" id="3.40.30.10">
    <property type="entry name" value="Glutaredoxin"/>
    <property type="match status" value="1"/>
</dbReference>
<reference evidence="4 5" key="1">
    <citation type="submission" date="2023-11" db="EMBL/GenBank/DDBJ databases">
        <authorList>
            <person name="Hedman E."/>
            <person name="Englund M."/>
            <person name="Stromberg M."/>
            <person name="Nyberg Akerstrom W."/>
            <person name="Nylinder S."/>
            <person name="Jareborg N."/>
            <person name="Kallberg Y."/>
            <person name="Kronander E."/>
        </authorList>
    </citation>
    <scope>NUCLEOTIDE SEQUENCE [LARGE SCALE GENOMIC DNA]</scope>
</reference>
<dbReference type="CDD" id="cd03045">
    <property type="entry name" value="GST_N_Delta_Epsilon"/>
    <property type="match status" value="1"/>
</dbReference>
<dbReference type="EMBL" id="CAVLGL010000089">
    <property type="protein sequence ID" value="CAK1594048.1"/>
    <property type="molecule type" value="Genomic_DNA"/>
</dbReference>
<evidence type="ECO:0000256" key="1">
    <source>
        <dbReference type="ARBA" id="ARBA00011738"/>
    </source>
</evidence>
<dbReference type="SUPFAM" id="SSF47616">
    <property type="entry name" value="GST C-terminal domain-like"/>
    <property type="match status" value="1"/>
</dbReference>
<comment type="caution">
    <text evidence="4">The sequence shown here is derived from an EMBL/GenBank/DDBJ whole genome shotgun (WGS) entry which is preliminary data.</text>
</comment>
<dbReference type="InterPro" id="IPR036282">
    <property type="entry name" value="Glutathione-S-Trfase_C_sf"/>
</dbReference>
<dbReference type="AlphaFoldDB" id="A0AAV1LGE4"/>
<name>A0AAV1LGE4_9NEOP</name>
<dbReference type="GO" id="GO:0004364">
    <property type="term" value="F:glutathione transferase activity"/>
    <property type="evidence" value="ECO:0007669"/>
    <property type="project" value="TreeGrafter"/>
</dbReference>
<dbReference type="FunFam" id="1.20.1050.10:FF:000007">
    <property type="entry name" value="Glutathione S-transferase 1-1"/>
    <property type="match status" value="1"/>
</dbReference>
<feature type="domain" description="GST C-terminal" evidence="3">
    <location>
        <begin position="102"/>
        <end position="224"/>
    </location>
</feature>
<dbReference type="InterPro" id="IPR036249">
    <property type="entry name" value="Thioredoxin-like_sf"/>
</dbReference>
<gene>
    <name evidence="4" type="ORF">PARMNEM_LOCUS13741</name>
</gene>
<proteinExistence type="predicted"/>
<dbReference type="PROSITE" id="PS50405">
    <property type="entry name" value="GST_CTER"/>
    <property type="match status" value="1"/>
</dbReference>
<dbReference type="InterPro" id="IPR040079">
    <property type="entry name" value="Glutathione_S-Trfase"/>
</dbReference>
<dbReference type="InterPro" id="IPR010987">
    <property type="entry name" value="Glutathione-S-Trfase_C-like"/>
</dbReference>
<dbReference type="SUPFAM" id="SSF52833">
    <property type="entry name" value="Thioredoxin-like"/>
    <property type="match status" value="1"/>
</dbReference>
<keyword evidence="5" id="KW-1185">Reference proteome</keyword>
<dbReference type="PANTHER" id="PTHR43969:SF8">
    <property type="entry name" value="GLUTATHIONE S TRANSFERASE E13, ISOFORM A-RELATED"/>
    <property type="match status" value="1"/>
</dbReference>
<dbReference type="FunFam" id="3.40.30.10:FF:000034">
    <property type="entry name" value="glutathione S-transferase 1"/>
    <property type="match status" value="1"/>
</dbReference>
<accession>A0AAV1LGE4</accession>
<evidence type="ECO:0000313" key="5">
    <source>
        <dbReference type="Proteomes" id="UP001314205"/>
    </source>
</evidence>
<dbReference type="PROSITE" id="PS50404">
    <property type="entry name" value="GST_NTER"/>
    <property type="match status" value="1"/>
</dbReference>
<dbReference type="Proteomes" id="UP001314205">
    <property type="component" value="Unassembled WGS sequence"/>
</dbReference>
<dbReference type="PANTHER" id="PTHR43969">
    <property type="entry name" value="GLUTATHIONE S TRANSFERASE D10, ISOFORM A-RELATED"/>
    <property type="match status" value="1"/>
</dbReference>
<dbReference type="SFLD" id="SFLDG00358">
    <property type="entry name" value="Main_(cytGST)"/>
    <property type="match status" value="1"/>
</dbReference>
<dbReference type="SFLD" id="SFLDS00019">
    <property type="entry name" value="Glutathione_Transferase_(cytos"/>
    <property type="match status" value="1"/>
</dbReference>